<accession>A0A2S9I4B5</accession>
<dbReference type="Proteomes" id="UP000239181">
    <property type="component" value="Unassembled WGS sequence"/>
</dbReference>
<proteinExistence type="predicted"/>
<gene>
    <name evidence="1" type="ORF">CQW29_25705</name>
</gene>
<reference evidence="1 2" key="1">
    <citation type="submission" date="2017-10" db="EMBL/GenBank/DDBJ databases">
        <title>Draft genome of two endophytic bacteria isolated from 'guarana' Paullinia cupana (Mart.) Ducke.</title>
        <authorList>
            <person name="Siqueira K.A."/>
            <person name="Liotti R.G."/>
            <person name="Mendes T.A."/>
            <person name="Soares M.A."/>
        </authorList>
    </citation>
    <scope>NUCLEOTIDE SEQUENCE [LARGE SCALE GENOMIC DNA]</scope>
    <source>
        <strain evidence="1 2">342</strain>
    </source>
</reference>
<protein>
    <submittedName>
        <fullName evidence="1">Uncharacterized protein</fullName>
    </submittedName>
</protein>
<dbReference type="AlphaFoldDB" id="A0A2S9I4B5"/>
<name>A0A2S9I4B5_9GAMM</name>
<evidence type="ECO:0000313" key="2">
    <source>
        <dbReference type="Proteomes" id="UP000239181"/>
    </source>
</evidence>
<dbReference type="RefSeq" id="WP_105595595.1">
    <property type="nucleotide sequence ID" value="NZ_PDET01000029.1"/>
</dbReference>
<dbReference type="EMBL" id="PDET01000029">
    <property type="protein sequence ID" value="PRD12630.1"/>
    <property type="molecule type" value="Genomic_DNA"/>
</dbReference>
<sequence>MTTRHHIHHYHGTPIWGGAGEVHRIAVKGSGAFVSNYRPDQLKASLNYASAVALDNGAYSAWENEVEIDWQEFYRNLENVYDNPKLVFFVIPDVITGGEAENDALIKSMPSVFADKAAPTWHLHESIDRLVELCRNWPRVCFGSSGQYAAIRTRHWHVRMNEAFSAIYIENNFKTKIHGLRMLDGRVLGNYPLNTADSTNLACNIPKYESKYPELTRAVREADYSIGLSAKELKANILKARCAVLKNAIEMVKPPSISEWISIRQPYQLGFAFV</sequence>
<keyword evidence="2" id="KW-1185">Reference proteome</keyword>
<organism evidence="1 2">
    <name type="scientific">Pantoea coffeiphila</name>
    <dbReference type="NCBI Taxonomy" id="1465635"/>
    <lineage>
        <taxon>Bacteria</taxon>
        <taxon>Pseudomonadati</taxon>
        <taxon>Pseudomonadota</taxon>
        <taxon>Gammaproteobacteria</taxon>
        <taxon>Enterobacterales</taxon>
        <taxon>Erwiniaceae</taxon>
        <taxon>Pantoea</taxon>
    </lineage>
</organism>
<dbReference type="OrthoDB" id="3078160at2"/>
<comment type="caution">
    <text evidence="1">The sequence shown here is derived from an EMBL/GenBank/DDBJ whole genome shotgun (WGS) entry which is preliminary data.</text>
</comment>
<evidence type="ECO:0000313" key="1">
    <source>
        <dbReference type="EMBL" id="PRD12630.1"/>
    </source>
</evidence>